<reference evidence="2" key="1">
    <citation type="journal article" date="2019" name="Int. J. Syst. Evol. Microbiol.">
        <title>The Global Catalogue of Microorganisms (GCM) 10K type strain sequencing project: providing services to taxonomists for standard genome sequencing and annotation.</title>
        <authorList>
            <consortium name="The Broad Institute Genomics Platform"/>
            <consortium name="The Broad Institute Genome Sequencing Center for Infectious Disease"/>
            <person name="Wu L."/>
            <person name="Ma J."/>
        </authorList>
    </citation>
    <scope>NUCLEOTIDE SEQUENCE [LARGE SCALE GENOMIC DNA]</scope>
    <source>
        <strain evidence="2">JCM 16929</strain>
    </source>
</reference>
<comment type="caution">
    <text evidence="1">The sequence shown here is derived from an EMBL/GenBank/DDBJ whole genome shotgun (WGS) entry which is preliminary data.</text>
</comment>
<sequence>MMMYSARVTLNNAPHGDKPGVVVTALEGSGRAAWAERGTVAEALGSWPNWDKGRADKTLASLGWRRIAGWTGGGGLWFARVQLEQGLRG</sequence>
<accession>A0ABP7AZ79</accession>
<proteinExistence type="predicted"/>
<name>A0ABP7AZ79_9ACTN</name>
<organism evidence="1 2">
    <name type="scientific">Microlunatus ginsengisoli</name>
    <dbReference type="NCBI Taxonomy" id="363863"/>
    <lineage>
        <taxon>Bacteria</taxon>
        <taxon>Bacillati</taxon>
        <taxon>Actinomycetota</taxon>
        <taxon>Actinomycetes</taxon>
        <taxon>Propionibacteriales</taxon>
        <taxon>Propionibacteriaceae</taxon>
        <taxon>Microlunatus</taxon>
    </lineage>
</organism>
<dbReference type="Proteomes" id="UP001501490">
    <property type="component" value="Unassembled WGS sequence"/>
</dbReference>
<evidence type="ECO:0000313" key="2">
    <source>
        <dbReference type="Proteomes" id="UP001501490"/>
    </source>
</evidence>
<gene>
    <name evidence="1" type="ORF">GCM10022236_53510</name>
</gene>
<keyword evidence="2" id="KW-1185">Reference proteome</keyword>
<dbReference type="EMBL" id="BAABAB010000058">
    <property type="protein sequence ID" value="GAA3644154.1"/>
    <property type="molecule type" value="Genomic_DNA"/>
</dbReference>
<evidence type="ECO:0000313" key="1">
    <source>
        <dbReference type="EMBL" id="GAA3644154.1"/>
    </source>
</evidence>
<protein>
    <submittedName>
        <fullName evidence="1">Uncharacterized protein</fullName>
    </submittedName>
</protein>